<dbReference type="EMBL" id="CP081303">
    <property type="protein sequence ID" value="QZE14566.1"/>
    <property type="molecule type" value="Genomic_DNA"/>
</dbReference>
<proteinExistence type="predicted"/>
<accession>A0AC61NL45</accession>
<protein>
    <submittedName>
        <fullName evidence="1">Uncharacterized protein</fullName>
    </submittedName>
</protein>
<evidence type="ECO:0000313" key="2">
    <source>
        <dbReference type="Proteomes" id="UP000826212"/>
    </source>
</evidence>
<evidence type="ECO:0000313" key="1">
    <source>
        <dbReference type="EMBL" id="QZE14566.1"/>
    </source>
</evidence>
<reference evidence="1" key="1">
    <citation type="submission" date="2021-08" db="EMBL/GenBank/DDBJ databases">
        <title>Novel anaerobic bacterium isolated from sea squirt in East Sea, Republic of Korea.</title>
        <authorList>
            <person name="Nguyen T.H."/>
            <person name="Li Z."/>
            <person name="Lee Y.-J."/>
            <person name="Ko J."/>
            <person name="Kim S.-G."/>
        </authorList>
    </citation>
    <scope>NUCLEOTIDE SEQUENCE</scope>
    <source>
        <strain evidence="1">KCTC 25031</strain>
    </source>
</reference>
<name>A0AC61NL45_9BACT</name>
<keyword evidence="2" id="KW-1185">Reference proteome</keyword>
<sequence>MMKKLYVKLSFLLVILILGCSPLSKMKSDVKGMSISEVVIMYGKPDAKYLDKQNNWVYVYNKFKRLKSQPITGGNFHATQISIPSTTRIDHYNIHFNSDQKVQKVTVESEYN</sequence>
<organism evidence="1 2">
    <name type="scientific">Halosquirtibacter laminarini</name>
    <dbReference type="NCBI Taxonomy" id="3374600"/>
    <lineage>
        <taxon>Bacteria</taxon>
        <taxon>Pseudomonadati</taxon>
        <taxon>Bacteroidota</taxon>
        <taxon>Bacteroidia</taxon>
        <taxon>Marinilabiliales</taxon>
        <taxon>Prolixibacteraceae</taxon>
        <taxon>Halosquirtibacter</taxon>
    </lineage>
</organism>
<gene>
    <name evidence="1" type="ORF">K4L44_01455</name>
</gene>
<dbReference type="Proteomes" id="UP000826212">
    <property type="component" value="Chromosome"/>
</dbReference>